<evidence type="ECO:0000256" key="1">
    <source>
        <dbReference type="PROSITE-ProRule" id="PRU00047"/>
    </source>
</evidence>
<dbReference type="PROSITE" id="PS50158">
    <property type="entry name" value="ZF_CCHC"/>
    <property type="match status" value="1"/>
</dbReference>
<accession>A0A7J7MNH0</accession>
<keyword evidence="1" id="KW-0862">Zinc</keyword>
<dbReference type="AlphaFoldDB" id="A0A7J7MNH0"/>
<name>A0A7J7MNH0_9MAGN</name>
<feature type="domain" description="CCHC-type" evidence="2">
    <location>
        <begin position="125"/>
        <end position="139"/>
    </location>
</feature>
<keyword evidence="1" id="KW-0479">Metal-binding</keyword>
<reference evidence="3 4" key="1">
    <citation type="journal article" date="2020" name="IScience">
        <title>Genome Sequencing of the Endangered Kingdonia uniflora (Circaeasteraceae, Ranunculales) Reveals Potential Mechanisms of Evolutionary Specialization.</title>
        <authorList>
            <person name="Sun Y."/>
            <person name="Deng T."/>
            <person name="Zhang A."/>
            <person name="Moore M.J."/>
            <person name="Landis J.B."/>
            <person name="Lin N."/>
            <person name="Zhang H."/>
            <person name="Zhang X."/>
            <person name="Huang J."/>
            <person name="Zhang X."/>
            <person name="Sun H."/>
            <person name="Wang H."/>
        </authorList>
    </citation>
    <scope>NUCLEOTIDE SEQUENCE [LARGE SCALE GENOMIC DNA]</scope>
    <source>
        <strain evidence="3">TB1705</strain>
        <tissue evidence="3">Leaf</tissue>
    </source>
</reference>
<keyword evidence="1" id="KW-0863">Zinc-finger</keyword>
<evidence type="ECO:0000313" key="4">
    <source>
        <dbReference type="Proteomes" id="UP000541444"/>
    </source>
</evidence>
<dbReference type="GO" id="GO:0003676">
    <property type="term" value="F:nucleic acid binding"/>
    <property type="evidence" value="ECO:0007669"/>
    <property type="project" value="InterPro"/>
</dbReference>
<gene>
    <name evidence="3" type="ORF">GIB67_008028</name>
</gene>
<proteinExistence type="predicted"/>
<sequence>MIQIFNVSMRATNTFGCKADRFAILQKSHADLTEKAPSSEIAQVQCPHCYLDGHSSNCCPWQFTLCKFPNCDGIRHLQTSYTPKNYNRKILKCQGINYKSFEWLSDAVGQAKSFGGSSSSGVTSCFGCGGNTHWVRDCPWREVKCEVQWCIRVRRLCI</sequence>
<dbReference type="GO" id="GO:0008270">
    <property type="term" value="F:zinc ion binding"/>
    <property type="evidence" value="ECO:0007669"/>
    <property type="project" value="UniProtKB-KW"/>
</dbReference>
<evidence type="ECO:0000259" key="2">
    <source>
        <dbReference type="PROSITE" id="PS50158"/>
    </source>
</evidence>
<evidence type="ECO:0000313" key="3">
    <source>
        <dbReference type="EMBL" id="KAF6156258.1"/>
    </source>
</evidence>
<dbReference type="InterPro" id="IPR001878">
    <property type="entry name" value="Znf_CCHC"/>
</dbReference>
<organism evidence="3 4">
    <name type="scientific">Kingdonia uniflora</name>
    <dbReference type="NCBI Taxonomy" id="39325"/>
    <lineage>
        <taxon>Eukaryota</taxon>
        <taxon>Viridiplantae</taxon>
        <taxon>Streptophyta</taxon>
        <taxon>Embryophyta</taxon>
        <taxon>Tracheophyta</taxon>
        <taxon>Spermatophyta</taxon>
        <taxon>Magnoliopsida</taxon>
        <taxon>Ranunculales</taxon>
        <taxon>Circaeasteraceae</taxon>
        <taxon>Kingdonia</taxon>
    </lineage>
</organism>
<dbReference type="Proteomes" id="UP000541444">
    <property type="component" value="Unassembled WGS sequence"/>
</dbReference>
<protein>
    <recommendedName>
        <fullName evidence="2">CCHC-type domain-containing protein</fullName>
    </recommendedName>
</protein>
<comment type="caution">
    <text evidence="3">The sequence shown here is derived from an EMBL/GenBank/DDBJ whole genome shotgun (WGS) entry which is preliminary data.</text>
</comment>
<dbReference type="EMBL" id="JACGCM010001360">
    <property type="protein sequence ID" value="KAF6156258.1"/>
    <property type="molecule type" value="Genomic_DNA"/>
</dbReference>
<keyword evidence="4" id="KW-1185">Reference proteome</keyword>